<dbReference type="RefSeq" id="WP_271091114.1">
    <property type="nucleotide sequence ID" value="NZ_JAPJZH010000012.1"/>
</dbReference>
<dbReference type="InterPro" id="IPR036374">
    <property type="entry name" value="OxRdtase_Mopterin-bd_sf"/>
</dbReference>
<reference evidence="3" key="1">
    <citation type="submission" date="2022-11" db="EMBL/GenBank/DDBJ databases">
        <title>Hoeflea poritis sp. nov., isolated from scleractinian coral Porites lutea.</title>
        <authorList>
            <person name="Zhang G."/>
            <person name="Wei Q."/>
            <person name="Cai L."/>
        </authorList>
    </citation>
    <scope>NUCLEOTIDE SEQUENCE</scope>
    <source>
        <strain evidence="3">E7-10</strain>
    </source>
</reference>
<dbReference type="PROSITE" id="PS51318">
    <property type="entry name" value="TAT"/>
    <property type="match status" value="1"/>
</dbReference>
<protein>
    <submittedName>
        <fullName evidence="3">Protein-methionine-sulfoxide reductase catalytic subunit MsrP</fullName>
        <ecNumber evidence="3">1.8.5.-</ecNumber>
    </submittedName>
</protein>
<comment type="caution">
    <text evidence="3">The sequence shown here is derived from an EMBL/GenBank/DDBJ whole genome shotgun (WGS) entry which is preliminary data.</text>
</comment>
<keyword evidence="1" id="KW-0574">Periplasm</keyword>
<dbReference type="SUPFAM" id="SSF56524">
    <property type="entry name" value="Oxidoreductase molybdopterin-binding domain"/>
    <property type="match status" value="1"/>
</dbReference>
<evidence type="ECO:0000256" key="1">
    <source>
        <dbReference type="ARBA" id="ARBA00022764"/>
    </source>
</evidence>
<dbReference type="EMBL" id="JAPJZH010000012">
    <property type="protein sequence ID" value="MDA4847297.1"/>
    <property type="molecule type" value="Genomic_DNA"/>
</dbReference>
<dbReference type="PANTHER" id="PTHR43032:SF3">
    <property type="entry name" value="PROTEIN-METHIONINE-SULFOXIDE REDUCTASE CATALYTIC SUBUNIT MSRP"/>
    <property type="match status" value="1"/>
</dbReference>
<dbReference type="InterPro" id="IPR006311">
    <property type="entry name" value="TAT_signal"/>
</dbReference>
<feature type="domain" description="Oxidoreductase molybdopterin-binding" evidence="2">
    <location>
        <begin position="105"/>
        <end position="260"/>
    </location>
</feature>
<dbReference type="Proteomes" id="UP001148313">
    <property type="component" value="Unassembled WGS sequence"/>
</dbReference>
<keyword evidence="4" id="KW-1185">Reference proteome</keyword>
<gene>
    <name evidence="3" type="primary">msrP</name>
    <name evidence="3" type="ORF">OOZ53_18195</name>
</gene>
<dbReference type="EC" id="1.8.5.-" evidence="3"/>
<dbReference type="NCBIfam" id="NF003767">
    <property type="entry name" value="PRK05363.1"/>
    <property type="match status" value="1"/>
</dbReference>
<evidence type="ECO:0000313" key="4">
    <source>
        <dbReference type="Proteomes" id="UP001148313"/>
    </source>
</evidence>
<sequence>MAHIIKRKDWAIGESQATPEDVFFNRRQIVKGLGMAGLGLATAVALRPGRGFAAEDPTADLYPAERNEAYMIDREITPEDVNLTYNNFYEFGSHKQIWKAAQALRTSPWDIEIDGLVEQPMTIGFEDLVRKIPLEERLYRHRCVEAWSMTVPWTGFALADLVALAKPLSSAKYVRFETFLDPQVATGQKQRWYPWPYVEGVTIEEAGNDLAFLVTGAYGKPLAKQLGAPIRLALPWKYGFKSIKSIKRISFTDTRPVSFWEEVGPAEYGFWANVNPGVPHARWSQKQERVLHTGLYVQTQMFNGYGEQVAHLYKDMKGEKLFM</sequence>
<proteinExistence type="predicted"/>
<dbReference type="PANTHER" id="PTHR43032">
    <property type="entry name" value="PROTEIN-METHIONINE-SULFOXIDE REDUCTASE"/>
    <property type="match status" value="1"/>
</dbReference>
<dbReference type="Gene3D" id="3.90.420.10">
    <property type="entry name" value="Oxidoreductase, molybdopterin-binding domain"/>
    <property type="match status" value="1"/>
</dbReference>
<dbReference type="Pfam" id="PF00174">
    <property type="entry name" value="Oxidored_molyb"/>
    <property type="match status" value="1"/>
</dbReference>
<evidence type="ECO:0000259" key="2">
    <source>
        <dbReference type="Pfam" id="PF00174"/>
    </source>
</evidence>
<organism evidence="3 4">
    <name type="scientific">Hoeflea poritis</name>
    <dbReference type="NCBI Taxonomy" id="2993659"/>
    <lineage>
        <taxon>Bacteria</taxon>
        <taxon>Pseudomonadati</taxon>
        <taxon>Pseudomonadota</taxon>
        <taxon>Alphaproteobacteria</taxon>
        <taxon>Hyphomicrobiales</taxon>
        <taxon>Rhizobiaceae</taxon>
        <taxon>Hoeflea</taxon>
    </lineage>
</organism>
<keyword evidence="3" id="KW-0560">Oxidoreductase</keyword>
<evidence type="ECO:0000313" key="3">
    <source>
        <dbReference type="EMBL" id="MDA4847297.1"/>
    </source>
</evidence>
<dbReference type="InterPro" id="IPR000572">
    <property type="entry name" value="OxRdtase_Mopterin-bd_dom"/>
</dbReference>
<accession>A0ABT4VT99</accession>
<name>A0ABT4VT99_9HYPH</name>
<dbReference type="GO" id="GO:0016491">
    <property type="term" value="F:oxidoreductase activity"/>
    <property type="evidence" value="ECO:0007669"/>
    <property type="project" value="UniProtKB-KW"/>
</dbReference>